<organism evidence="6 7">
    <name type="scientific">Laodelphax striatellus</name>
    <name type="common">Small brown planthopper</name>
    <name type="synonym">Delphax striatella</name>
    <dbReference type="NCBI Taxonomy" id="195883"/>
    <lineage>
        <taxon>Eukaryota</taxon>
        <taxon>Metazoa</taxon>
        <taxon>Ecdysozoa</taxon>
        <taxon>Arthropoda</taxon>
        <taxon>Hexapoda</taxon>
        <taxon>Insecta</taxon>
        <taxon>Pterygota</taxon>
        <taxon>Neoptera</taxon>
        <taxon>Paraneoptera</taxon>
        <taxon>Hemiptera</taxon>
        <taxon>Auchenorrhyncha</taxon>
        <taxon>Fulgoroidea</taxon>
        <taxon>Delphacidae</taxon>
        <taxon>Criomorphinae</taxon>
        <taxon>Laodelphax</taxon>
    </lineage>
</organism>
<evidence type="ECO:0000313" key="7">
    <source>
        <dbReference type="Proteomes" id="UP000291343"/>
    </source>
</evidence>
<comment type="similarity">
    <text evidence="2">Belongs to the CIA30 family.</text>
</comment>
<keyword evidence="7" id="KW-1185">Reference proteome</keyword>
<reference evidence="6 7" key="1">
    <citation type="journal article" date="2017" name="Gigascience">
        <title>Genome sequence of the small brown planthopper, Laodelphax striatellus.</title>
        <authorList>
            <person name="Zhu J."/>
            <person name="Jiang F."/>
            <person name="Wang X."/>
            <person name="Yang P."/>
            <person name="Bao Y."/>
            <person name="Zhao W."/>
            <person name="Wang W."/>
            <person name="Lu H."/>
            <person name="Wang Q."/>
            <person name="Cui N."/>
            <person name="Li J."/>
            <person name="Chen X."/>
            <person name="Luo L."/>
            <person name="Yu J."/>
            <person name="Kang L."/>
            <person name="Cui F."/>
        </authorList>
    </citation>
    <scope>NUCLEOTIDE SEQUENCE [LARGE SCALE GENOMIC DNA]</scope>
    <source>
        <strain evidence="6">Lst14</strain>
    </source>
</reference>
<dbReference type="STRING" id="195883.A0A482X3L2"/>
<dbReference type="Pfam" id="PF08547">
    <property type="entry name" value="CIA30"/>
    <property type="match status" value="1"/>
</dbReference>
<dbReference type="FunCoup" id="A0A482X3L2">
    <property type="interactions" value="183"/>
</dbReference>
<dbReference type="InterPro" id="IPR008979">
    <property type="entry name" value="Galactose-bd-like_sf"/>
</dbReference>
<dbReference type="Proteomes" id="UP000291343">
    <property type="component" value="Unassembled WGS sequence"/>
</dbReference>
<proteinExistence type="inferred from homology"/>
<feature type="domain" description="NADH:ubiquinone oxidoreductase intermediate-associated protein 30" evidence="5">
    <location>
        <begin position="98"/>
        <end position="271"/>
    </location>
</feature>
<dbReference type="OrthoDB" id="42561at2759"/>
<protein>
    <recommendedName>
        <fullName evidence="5">NADH:ubiquinone oxidoreductase intermediate-associated protein 30 domain-containing protein</fullName>
    </recommendedName>
</protein>
<keyword evidence="4" id="KW-0143">Chaperone</keyword>
<name>A0A482X3L2_LAOST</name>
<evidence type="ECO:0000313" key="6">
    <source>
        <dbReference type="EMBL" id="RZF40364.1"/>
    </source>
</evidence>
<dbReference type="GO" id="GO:0005739">
    <property type="term" value="C:mitochondrion"/>
    <property type="evidence" value="ECO:0007669"/>
    <property type="project" value="UniProtKB-SubCell"/>
</dbReference>
<evidence type="ECO:0000259" key="5">
    <source>
        <dbReference type="Pfam" id="PF08547"/>
    </source>
</evidence>
<dbReference type="GO" id="GO:0032981">
    <property type="term" value="P:mitochondrial respiratory chain complex I assembly"/>
    <property type="evidence" value="ECO:0007669"/>
    <property type="project" value="TreeGrafter"/>
</dbReference>
<dbReference type="GO" id="GO:0006120">
    <property type="term" value="P:mitochondrial electron transport, NADH to ubiquinone"/>
    <property type="evidence" value="ECO:0007669"/>
    <property type="project" value="TreeGrafter"/>
</dbReference>
<gene>
    <name evidence="6" type="ORF">LSTR_LSTR008794</name>
</gene>
<dbReference type="InParanoid" id="A0A482X3L2"/>
<dbReference type="PANTHER" id="PTHR13194:SF18">
    <property type="entry name" value="COMPLEX I INTERMEDIATE-ASSOCIATED PROTEIN 30, MITOCHONDRIAL"/>
    <property type="match status" value="1"/>
</dbReference>
<evidence type="ECO:0000256" key="2">
    <source>
        <dbReference type="ARBA" id="ARBA00007884"/>
    </source>
</evidence>
<dbReference type="InterPro" id="IPR013857">
    <property type="entry name" value="NADH-UbQ_OxRdtase-assoc_prot30"/>
</dbReference>
<dbReference type="AlphaFoldDB" id="A0A482X3L2"/>
<comment type="subcellular location">
    <subcellularLocation>
        <location evidence="1">Mitochondrion</location>
    </subcellularLocation>
</comment>
<dbReference type="EMBL" id="QKKF02018494">
    <property type="protein sequence ID" value="RZF40364.1"/>
    <property type="molecule type" value="Genomic_DNA"/>
</dbReference>
<dbReference type="PANTHER" id="PTHR13194">
    <property type="entry name" value="COMPLEX I INTERMEDIATE-ASSOCIATED PROTEIN 30"/>
    <property type="match status" value="1"/>
</dbReference>
<dbReference type="GO" id="GO:0051082">
    <property type="term" value="F:unfolded protein binding"/>
    <property type="evidence" value="ECO:0007669"/>
    <property type="project" value="TreeGrafter"/>
</dbReference>
<evidence type="ECO:0000256" key="1">
    <source>
        <dbReference type="ARBA" id="ARBA00004173"/>
    </source>
</evidence>
<dbReference type="SUPFAM" id="SSF49785">
    <property type="entry name" value="Galactose-binding domain-like"/>
    <property type="match status" value="1"/>
</dbReference>
<accession>A0A482X3L2</accession>
<dbReference type="InterPro" id="IPR039131">
    <property type="entry name" value="NDUFAF1"/>
</dbReference>
<keyword evidence="3" id="KW-0496">Mitochondrion</keyword>
<sequence length="300" mass="35010">MNLVRFFGRIIPNDAHNLCGNIRQNYTIARNVHTSVVCSHFTFHETKREPKDDLNTVQHIWRGMNMLKDEVRMWKDEVSEAVKTDPLFLFPGNVDKVFKFNEPNALHSWIATADQDNKDGYSSCEFFIDENQKGVFQGFLTQTVPKDGERTRAGYCNLKSVKKRKSFKRESKFEWGMYTHLVLRVRGDGRSYMINLHTPGYYDVFWNDLYQFVLYTRGGPYWQVSKIPFSKFFLSSKGKIQDFQYGPSLDDITNISFTMVDKIEGPFKLEIDYIGVELDPNHSETSAYEMYKLPRGMANS</sequence>
<evidence type="ECO:0000256" key="4">
    <source>
        <dbReference type="ARBA" id="ARBA00023186"/>
    </source>
</evidence>
<comment type="caution">
    <text evidence="6">The sequence shown here is derived from an EMBL/GenBank/DDBJ whole genome shotgun (WGS) entry which is preliminary data.</text>
</comment>
<dbReference type="SMR" id="A0A482X3L2"/>
<evidence type="ECO:0000256" key="3">
    <source>
        <dbReference type="ARBA" id="ARBA00023128"/>
    </source>
</evidence>